<dbReference type="InterPro" id="IPR015813">
    <property type="entry name" value="Pyrv/PenolPyrv_kinase-like_dom"/>
</dbReference>
<dbReference type="InterPro" id="IPR005000">
    <property type="entry name" value="Aldolase/citrate-lyase_domain"/>
</dbReference>
<gene>
    <name evidence="7" type="primary">CLYBL</name>
    <name evidence="7" type="ORF">DNF11_1784</name>
</gene>
<keyword evidence="3 5" id="KW-0460">Magnesium</keyword>
<evidence type="ECO:0000256" key="4">
    <source>
        <dbReference type="PIRSR" id="PIRSR015582-1"/>
    </source>
</evidence>
<dbReference type="VEuPathDB" id="FungiDB:DNF11_1784"/>
<dbReference type="STRING" id="425264.A0A3G2S407"/>
<keyword evidence="2 5" id="KW-0479">Metal-binding</keyword>
<organism evidence="7 8">
    <name type="scientific">Malassezia restricta (strain ATCC 96810 / NBRC 103918 / CBS 7877)</name>
    <name type="common">Seborrheic dermatitis infection agent</name>
    <dbReference type="NCBI Taxonomy" id="425264"/>
    <lineage>
        <taxon>Eukaryota</taxon>
        <taxon>Fungi</taxon>
        <taxon>Dikarya</taxon>
        <taxon>Basidiomycota</taxon>
        <taxon>Ustilaginomycotina</taxon>
        <taxon>Malasseziomycetes</taxon>
        <taxon>Malasseziales</taxon>
        <taxon>Malasseziaceae</taxon>
        <taxon>Malassezia</taxon>
    </lineage>
</organism>
<dbReference type="GO" id="GO:0016829">
    <property type="term" value="F:lyase activity"/>
    <property type="evidence" value="ECO:0007669"/>
    <property type="project" value="UniProtKB-KW"/>
</dbReference>
<dbReference type="Proteomes" id="UP000269793">
    <property type="component" value="Chromosome III"/>
</dbReference>
<feature type="binding site" evidence="5">
    <location>
        <position position="108"/>
    </location>
    <ligand>
        <name>Mg(2+)</name>
        <dbReference type="ChEBI" id="CHEBI:18420"/>
    </ligand>
</feature>
<keyword evidence="7" id="KW-0456">Lyase</keyword>
<keyword evidence="8" id="KW-1185">Reference proteome</keyword>
<name>A0A3G2S407_MALR7</name>
<dbReference type="PANTHER" id="PTHR32308">
    <property type="entry name" value="LYASE BETA SUBUNIT, PUTATIVE (AFU_ORTHOLOGUE AFUA_4G13030)-RELATED"/>
    <property type="match status" value="1"/>
</dbReference>
<dbReference type="PANTHER" id="PTHR32308:SF0">
    <property type="entry name" value="HPCH_HPAI ALDOLASE_CITRATE LYASE DOMAIN-CONTAINING PROTEIN"/>
    <property type="match status" value="1"/>
</dbReference>
<feature type="binding site" evidence="4">
    <location>
        <position position="108"/>
    </location>
    <ligand>
        <name>substrate</name>
    </ligand>
</feature>
<feature type="domain" description="HpcH/HpaI aldolase/citrate lyase" evidence="6">
    <location>
        <begin position="1"/>
        <end position="208"/>
    </location>
</feature>
<evidence type="ECO:0000313" key="8">
    <source>
        <dbReference type="Proteomes" id="UP000269793"/>
    </source>
</evidence>
<dbReference type="PIRSF" id="PIRSF015582">
    <property type="entry name" value="Cit_lyase_B"/>
    <property type="match status" value="1"/>
</dbReference>
<proteinExistence type="predicted"/>
<dbReference type="InterPro" id="IPR040442">
    <property type="entry name" value="Pyrv_kinase-like_dom_sf"/>
</dbReference>
<evidence type="ECO:0000256" key="2">
    <source>
        <dbReference type="ARBA" id="ARBA00022723"/>
    </source>
</evidence>
<dbReference type="OrthoDB" id="1773at2759"/>
<dbReference type="EC" id="4.1.-.-" evidence="7"/>
<dbReference type="AlphaFoldDB" id="A0A3G2S407"/>
<dbReference type="SUPFAM" id="SSF51621">
    <property type="entry name" value="Phosphoenolpyruvate/pyruvate domain"/>
    <property type="match status" value="1"/>
</dbReference>
<dbReference type="Pfam" id="PF03328">
    <property type="entry name" value="HpcH_HpaI"/>
    <property type="match status" value="1"/>
</dbReference>
<reference evidence="7 8" key="1">
    <citation type="submission" date="2018-10" db="EMBL/GenBank/DDBJ databases">
        <title>Complete genome sequence of Malassezia restricta CBS 7877.</title>
        <authorList>
            <person name="Morand S.C."/>
            <person name="Bertignac M."/>
            <person name="Iltis A."/>
            <person name="Kolder I."/>
            <person name="Pirovano W."/>
            <person name="Jourdain R."/>
            <person name="Clavaud C."/>
        </authorList>
    </citation>
    <scope>NUCLEOTIDE SEQUENCE [LARGE SCALE GENOMIC DNA]</scope>
    <source>
        <strain evidence="7 8">CBS 7877</strain>
    </source>
</reference>
<evidence type="ECO:0000256" key="5">
    <source>
        <dbReference type="PIRSR" id="PIRSR015582-2"/>
    </source>
</evidence>
<feature type="binding site" evidence="5">
    <location>
        <position position="140"/>
    </location>
    <ligand>
        <name>Mg(2+)</name>
        <dbReference type="ChEBI" id="CHEBI:18420"/>
    </ligand>
</feature>
<protein>
    <submittedName>
        <fullName evidence="7">Citrate lyase subunit beta-like protein, mitochondrial</fullName>
        <ecNumber evidence="7">4.1.-.-</ecNumber>
    </submittedName>
</protein>
<dbReference type="EMBL" id="CP033150">
    <property type="protein sequence ID" value="AYO42734.1"/>
    <property type="molecule type" value="Genomic_DNA"/>
</dbReference>
<dbReference type="InterPro" id="IPR011206">
    <property type="entry name" value="Citrate_lyase_beta/mcl1/mcl2"/>
</dbReference>
<dbReference type="GO" id="GO:0006107">
    <property type="term" value="P:oxaloacetate metabolic process"/>
    <property type="evidence" value="ECO:0007669"/>
    <property type="project" value="TreeGrafter"/>
</dbReference>
<dbReference type="Gene3D" id="3.20.20.60">
    <property type="entry name" value="Phosphoenolpyruvate-binding domains"/>
    <property type="match status" value="1"/>
</dbReference>
<evidence type="ECO:0000256" key="3">
    <source>
        <dbReference type="ARBA" id="ARBA00022842"/>
    </source>
</evidence>
<comment type="cofactor">
    <cofactor evidence="1">
        <name>Mg(2+)</name>
        <dbReference type="ChEBI" id="CHEBI:18420"/>
    </cofactor>
</comment>
<evidence type="ECO:0000259" key="6">
    <source>
        <dbReference type="Pfam" id="PF03328"/>
    </source>
</evidence>
<evidence type="ECO:0000256" key="1">
    <source>
        <dbReference type="ARBA" id="ARBA00001946"/>
    </source>
</evidence>
<evidence type="ECO:0000313" key="7">
    <source>
        <dbReference type="EMBL" id="AYO42734.1"/>
    </source>
</evidence>
<feature type="binding site" evidence="4">
    <location>
        <position position="50"/>
    </location>
    <ligand>
        <name>substrate</name>
    </ligand>
</feature>
<accession>A0A3G2S407</accession>
<sequence length="276" mass="29564">MLAKSRSVRADMLVYDLEDSVARHRKQAARSMVAEALSSAPPGGPTLGVRINAPSSEPDLARADVDAVLRSERVESLVLPKVESARDLALVASAASPSVPLSLVLSVESASSLLRMPTILEHASLGPHARVAALLFASEDYCAATGVQRTRDLRSLLYPRAQMATIAKAYGLQAIDMVCIEYKDDAYLREECRDGASLGFDGKQAIHPAQLDAIHAAYSPSKEDVDMARAVLDAYRQGAREGRGAVGLAHHGKEIMIDAPMLLQAQRTLERAGITP</sequence>
<dbReference type="GO" id="GO:0000287">
    <property type="term" value="F:magnesium ion binding"/>
    <property type="evidence" value="ECO:0007669"/>
    <property type="project" value="TreeGrafter"/>
</dbReference>